<keyword evidence="2" id="KW-1185">Reference proteome</keyword>
<evidence type="ECO:0000313" key="1">
    <source>
        <dbReference type="EMBL" id="EYC10140.1"/>
    </source>
</evidence>
<proteinExistence type="predicted"/>
<dbReference type="Proteomes" id="UP000024635">
    <property type="component" value="Unassembled WGS sequence"/>
</dbReference>
<dbReference type="EMBL" id="JARK01001393">
    <property type="protein sequence ID" value="EYC10140.1"/>
    <property type="molecule type" value="Genomic_DNA"/>
</dbReference>
<protein>
    <recommendedName>
        <fullName evidence="3">Reverse transcriptase domain-containing protein</fullName>
    </recommendedName>
</protein>
<organism evidence="1 2">
    <name type="scientific">Ancylostoma ceylanicum</name>
    <dbReference type="NCBI Taxonomy" id="53326"/>
    <lineage>
        <taxon>Eukaryota</taxon>
        <taxon>Metazoa</taxon>
        <taxon>Ecdysozoa</taxon>
        <taxon>Nematoda</taxon>
        <taxon>Chromadorea</taxon>
        <taxon>Rhabditida</taxon>
        <taxon>Rhabditina</taxon>
        <taxon>Rhabditomorpha</taxon>
        <taxon>Strongyloidea</taxon>
        <taxon>Ancylostomatidae</taxon>
        <taxon>Ancylostomatinae</taxon>
        <taxon>Ancylostoma</taxon>
    </lineage>
</organism>
<reference evidence="2" key="1">
    <citation type="journal article" date="2015" name="Nat. Genet.">
        <title>The genome and transcriptome of the zoonotic hookworm Ancylostoma ceylanicum identify infection-specific gene families.</title>
        <authorList>
            <person name="Schwarz E.M."/>
            <person name="Hu Y."/>
            <person name="Antoshechkin I."/>
            <person name="Miller M.M."/>
            <person name="Sternberg P.W."/>
            <person name="Aroian R.V."/>
        </authorList>
    </citation>
    <scope>NUCLEOTIDE SEQUENCE</scope>
    <source>
        <strain evidence="2">HY135</strain>
    </source>
</reference>
<evidence type="ECO:0000313" key="2">
    <source>
        <dbReference type="Proteomes" id="UP000024635"/>
    </source>
</evidence>
<name>A0A016U4R8_9BILA</name>
<comment type="caution">
    <text evidence="1">The sequence shown here is derived from an EMBL/GenBank/DDBJ whole genome shotgun (WGS) entry which is preliminary data.</text>
</comment>
<dbReference type="AlphaFoldDB" id="A0A016U4R8"/>
<accession>A0A016U4R8</accession>
<sequence>MWKVSLAKAGQKLNVKKMEFIITDEDVEPIIAVNGDAIRQANKFRYLRGILRWIYRYGSTRKTRTCVEQKEGIDRYPVLQKKLLLATSQSSGKETEHGRDAHV</sequence>
<evidence type="ECO:0008006" key="3">
    <source>
        <dbReference type="Google" id="ProtNLM"/>
    </source>
</evidence>
<gene>
    <name evidence="1" type="primary">Acey_s0057.g2783</name>
    <name evidence="1" type="ORF">Y032_0057g2783</name>
</gene>
<dbReference type="OrthoDB" id="5973773at2759"/>